<dbReference type="EMBL" id="DVGC01000008">
    <property type="protein sequence ID" value="HIR04764.1"/>
    <property type="molecule type" value="Genomic_DNA"/>
</dbReference>
<evidence type="ECO:0000313" key="2">
    <source>
        <dbReference type="Proteomes" id="UP000824250"/>
    </source>
</evidence>
<proteinExistence type="predicted"/>
<reference evidence="1" key="1">
    <citation type="submission" date="2020-10" db="EMBL/GenBank/DDBJ databases">
        <authorList>
            <person name="Gilroy R."/>
        </authorList>
    </citation>
    <scope>NUCLEOTIDE SEQUENCE</scope>
    <source>
        <strain evidence="1">CHK180-2868</strain>
    </source>
</reference>
<evidence type="ECO:0000313" key="1">
    <source>
        <dbReference type="EMBL" id="HIR04764.1"/>
    </source>
</evidence>
<protein>
    <submittedName>
        <fullName evidence="1">Uncharacterized protein</fullName>
    </submittedName>
</protein>
<comment type="caution">
    <text evidence="1">The sequence shown here is derived from an EMBL/GenBank/DDBJ whole genome shotgun (WGS) entry which is preliminary data.</text>
</comment>
<reference evidence="1" key="2">
    <citation type="journal article" date="2021" name="PeerJ">
        <title>Extensive microbial diversity within the chicken gut microbiome revealed by metagenomics and culture.</title>
        <authorList>
            <person name="Gilroy R."/>
            <person name="Ravi A."/>
            <person name="Getino M."/>
            <person name="Pursley I."/>
            <person name="Horton D.L."/>
            <person name="Alikhan N.F."/>
            <person name="Baker D."/>
            <person name="Gharbi K."/>
            <person name="Hall N."/>
            <person name="Watson M."/>
            <person name="Adriaenssens E.M."/>
            <person name="Foster-Nyarko E."/>
            <person name="Jarju S."/>
            <person name="Secka A."/>
            <person name="Antonio M."/>
            <person name="Oren A."/>
            <person name="Chaudhuri R.R."/>
            <person name="La Ragione R."/>
            <person name="Hildebrand F."/>
            <person name="Pallen M.J."/>
        </authorList>
    </citation>
    <scope>NUCLEOTIDE SEQUENCE</scope>
    <source>
        <strain evidence="1">CHK180-2868</strain>
    </source>
</reference>
<sequence length="144" mass="16669">MSEKELKLTDLDYAIGDHHLQMLKAALPYMEIPQQRAMSMFVKWNELMRTMEFFEENNDGMMSICSLDADRVSATDMLEAVKPYANQREQEIIDVLSRLLTSRKNRSSGRSQSPLTPEQLMSFLPPEQQNRLETIQLMLQALAQ</sequence>
<name>A0A9D1A2U7_9FIRM</name>
<organism evidence="1 2">
    <name type="scientific">Candidatus Copromonas faecavium</name>
    <name type="common">nom. illeg.</name>
    <dbReference type="NCBI Taxonomy" id="2840740"/>
    <lineage>
        <taxon>Bacteria</taxon>
        <taxon>Bacillati</taxon>
        <taxon>Bacillota</taxon>
        <taxon>Clostridia</taxon>
        <taxon>Lachnospirales</taxon>
        <taxon>Lachnospiraceae</taxon>
        <taxon>Candidatus Copromonas (nom. illeg.)</taxon>
    </lineage>
</organism>
<gene>
    <name evidence="1" type="ORF">IAB28_02185</name>
</gene>
<accession>A0A9D1A2U7</accession>
<dbReference type="AlphaFoldDB" id="A0A9D1A2U7"/>
<dbReference type="Proteomes" id="UP000824250">
    <property type="component" value="Unassembled WGS sequence"/>
</dbReference>